<accession>A0ABU7RTM2</accession>
<keyword evidence="4" id="KW-1185">Reference proteome</keyword>
<comment type="caution">
    <text evidence="3">The sequence shown here is derived from an EMBL/GenBank/DDBJ whole genome shotgun (WGS) entry which is preliminary data.</text>
</comment>
<dbReference type="Proteomes" id="UP001332243">
    <property type="component" value="Unassembled WGS sequence"/>
</dbReference>
<dbReference type="RefSeq" id="WP_331214989.1">
    <property type="nucleotide sequence ID" value="NZ_JAZGQK010000012.1"/>
</dbReference>
<proteinExistence type="predicted"/>
<evidence type="ECO:0008006" key="5">
    <source>
        <dbReference type="Google" id="ProtNLM"/>
    </source>
</evidence>
<sequence>MAGTRQLQRASIPKSFTSRATAPRPRSAVALLVVSALTAVWAVAMLSPFGELIDAYMFVFIVFYAGPVTLVSLSLTVMAGLVATDRIVLLIRHRVLLQSAHRSLGIIAVFGLVLHVLTKISAGHISPTTAFLPFVNGADVYVGLGTIAGLLMMGVLWTGLIRARFAGIGKPWMWRALHSVAYAAWPVALVHGLMAGRAAATWVTASYLLCVAMVVVLLLLRLSVSLGRKRQEQSQTTGTMAPVGRPVKSAGGARTSSAAPARRRTADEIRASRQNAATRDGRRGGAAAPDDRRDTGVERRTERSTRAERTASTEEREPQAGRRRRNSLDDLRGDTTDHGVNSWTRAGGSDTMGGPRRTDRFTVPEVPLDRDAAAEPGRRDTVPEPELPWDSPRRWAAGEADDSWDRPERGSDDARYRRPGADDEPPASGLYDTGSRAALDLSGTDPGRAGRRPWRDPDEEAPTTGAPRAGRRRRDPEEEPVDERGGRHSRRRDETDAEESTLGWGRAARYEPNLVARRDDDDDDDIDTPTLVNLAARRARRGSGATSRSSRRRKSDEAAEEGAYWTSLKGEAR</sequence>
<dbReference type="EMBL" id="JAZGQK010000012">
    <property type="protein sequence ID" value="MEE6259872.1"/>
    <property type="molecule type" value="Genomic_DNA"/>
</dbReference>
<feature type="region of interest" description="Disordered" evidence="1">
    <location>
        <begin position="230"/>
        <end position="573"/>
    </location>
</feature>
<feature type="transmembrane region" description="Helical" evidence="2">
    <location>
        <begin position="140"/>
        <end position="160"/>
    </location>
</feature>
<evidence type="ECO:0000256" key="1">
    <source>
        <dbReference type="SAM" id="MobiDB-lite"/>
    </source>
</evidence>
<protein>
    <recommendedName>
        <fullName evidence="5">DMSO/TMAO reductase YedYZ heme-binding membrane subunit</fullName>
    </recommendedName>
</protein>
<feature type="compositionally biased region" description="Basic and acidic residues" evidence="1">
    <location>
        <begin position="279"/>
        <end position="337"/>
    </location>
</feature>
<gene>
    <name evidence="3" type="ORF">V1633_15390</name>
</gene>
<feature type="compositionally biased region" description="Basic and acidic residues" evidence="1">
    <location>
        <begin position="482"/>
        <end position="494"/>
    </location>
</feature>
<organism evidence="3 4">
    <name type="scientific">Plantactinospora sonchi</name>
    <dbReference type="NCBI Taxonomy" id="1544735"/>
    <lineage>
        <taxon>Bacteria</taxon>
        <taxon>Bacillati</taxon>
        <taxon>Actinomycetota</taxon>
        <taxon>Actinomycetes</taxon>
        <taxon>Micromonosporales</taxon>
        <taxon>Micromonosporaceae</taxon>
        <taxon>Plantactinospora</taxon>
    </lineage>
</organism>
<feature type="compositionally biased region" description="Basic and acidic residues" evidence="1">
    <location>
        <begin position="403"/>
        <end position="421"/>
    </location>
</feature>
<evidence type="ECO:0000256" key="2">
    <source>
        <dbReference type="SAM" id="Phobius"/>
    </source>
</evidence>
<feature type="transmembrane region" description="Helical" evidence="2">
    <location>
        <begin position="199"/>
        <end position="220"/>
    </location>
</feature>
<feature type="transmembrane region" description="Helical" evidence="2">
    <location>
        <begin position="55"/>
        <end position="82"/>
    </location>
</feature>
<feature type="transmembrane region" description="Helical" evidence="2">
    <location>
        <begin position="28"/>
        <end position="49"/>
    </location>
</feature>
<keyword evidence="2" id="KW-0472">Membrane</keyword>
<feature type="compositionally biased region" description="Low complexity" evidence="1">
    <location>
        <begin position="249"/>
        <end position="260"/>
    </location>
</feature>
<feature type="transmembrane region" description="Helical" evidence="2">
    <location>
        <begin position="172"/>
        <end position="193"/>
    </location>
</feature>
<feature type="compositionally biased region" description="Basic and acidic residues" evidence="1">
    <location>
        <begin position="356"/>
        <end position="382"/>
    </location>
</feature>
<keyword evidence="2" id="KW-1133">Transmembrane helix</keyword>
<name>A0ABU7RTM2_9ACTN</name>
<keyword evidence="2" id="KW-0812">Transmembrane</keyword>
<reference evidence="3 4" key="1">
    <citation type="submission" date="2024-01" db="EMBL/GenBank/DDBJ databases">
        <title>Genome insights into Plantactinospora sonchi sp. nov.</title>
        <authorList>
            <person name="Wang L."/>
        </authorList>
    </citation>
    <scope>NUCLEOTIDE SEQUENCE [LARGE SCALE GENOMIC DNA]</scope>
    <source>
        <strain evidence="3 4">NEAU-QY2</strain>
    </source>
</reference>
<evidence type="ECO:0000313" key="4">
    <source>
        <dbReference type="Proteomes" id="UP001332243"/>
    </source>
</evidence>
<feature type="transmembrane region" description="Helical" evidence="2">
    <location>
        <begin position="103"/>
        <end position="120"/>
    </location>
</feature>
<evidence type="ECO:0000313" key="3">
    <source>
        <dbReference type="EMBL" id="MEE6259872.1"/>
    </source>
</evidence>